<evidence type="ECO:0000259" key="3">
    <source>
        <dbReference type="Pfam" id="PF12773"/>
    </source>
</evidence>
<evidence type="ECO:0000256" key="1">
    <source>
        <dbReference type="SAM" id="Coils"/>
    </source>
</evidence>
<feature type="compositionally biased region" description="Basic and acidic residues" evidence="2">
    <location>
        <begin position="186"/>
        <end position="203"/>
    </location>
</feature>
<evidence type="ECO:0000256" key="2">
    <source>
        <dbReference type="SAM" id="MobiDB-lite"/>
    </source>
</evidence>
<name>A0A412MFQ6_9FIRM</name>
<sequence>MAFFDRMKDSLTTAGQEVSQKAKNATENVRLGNLIKNNDKMVDKLLYQVGLKYYEAHGQEEGTEYQELFAEINRLKSENAAYQQELDNLAATNKCPQCGFGNNAGAKFCISCGAPLNQTPVAPAQTAPGKCCDKCGALNDAEALFCTECGNRLNTQPAQPMTYAVPEADEVVETTVAETIPEESESEKVDSEEVDSKEVKSEEVDSEETVTEVDDTQEPVIEKGPACCAKCGAPLEEDALFCTSCGARV</sequence>
<evidence type="ECO:0000313" key="6">
    <source>
        <dbReference type="Proteomes" id="UP000283630"/>
    </source>
</evidence>
<evidence type="ECO:0000313" key="5">
    <source>
        <dbReference type="EMBL" id="RGT10574.1"/>
    </source>
</evidence>
<organism evidence="5 6">
    <name type="scientific">Dorea formicigenerans</name>
    <dbReference type="NCBI Taxonomy" id="39486"/>
    <lineage>
        <taxon>Bacteria</taxon>
        <taxon>Bacillati</taxon>
        <taxon>Bacillota</taxon>
        <taxon>Clostridia</taxon>
        <taxon>Lachnospirales</taxon>
        <taxon>Lachnospiraceae</taxon>
        <taxon>Dorea</taxon>
    </lineage>
</organism>
<evidence type="ECO:0000259" key="4">
    <source>
        <dbReference type="Pfam" id="PF13240"/>
    </source>
</evidence>
<feature type="domain" description="DZANK-type" evidence="3">
    <location>
        <begin position="95"/>
        <end position="150"/>
    </location>
</feature>
<feature type="domain" description="Zinc-ribbon" evidence="4">
    <location>
        <begin position="228"/>
        <end position="248"/>
    </location>
</feature>
<dbReference type="Pfam" id="PF12773">
    <property type="entry name" value="DZR"/>
    <property type="match status" value="1"/>
</dbReference>
<feature type="region of interest" description="Disordered" evidence="2">
    <location>
        <begin position="178"/>
        <end position="217"/>
    </location>
</feature>
<dbReference type="Pfam" id="PF13240">
    <property type="entry name" value="Zn_Ribbon_1"/>
    <property type="match status" value="1"/>
</dbReference>
<keyword evidence="1" id="KW-0175">Coiled coil</keyword>
<reference evidence="5 6" key="1">
    <citation type="submission" date="2018-08" db="EMBL/GenBank/DDBJ databases">
        <title>A genome reference for cultivated species of the human gut microbiota.</title>
        <authorList>
            <person name="Zou Y."/>
            <person name="Xue W."/>
            <person name="Luo G."/>
        </authorList>
    </citation>
    <scope>NUCLEOTIDE SEQUENCE [LARGE SCALE GENOMIC DNA]</scope>
    <source>
        <strain evidence="5 6">AF19-4AC</strain>
    </source>
</reference>
<gene>
    <name evidence="5" type="ORF">DWX53_03900</name>
</gene>
<dbReference type="AlphaFoldDB" id="A0A412MFQ6"/>
<dbReference type="RefSeq" id="WP_118144902.1">
    <property type="nucleotide sequence ID" value="NZ_QRWH01000003.1"/>
</dbReference>
<accession>A0A412MFQ6</accession>
<dbReference type="EMBL" id="QRWH01000003">
    <property type="protein sequence ID" value="RGT10574.1"/>
    <property type="molecule type" value="Genomic_DNA"/>
</dbReference>
<dbReference type="InterPro" id="IPR025874">
    <property type="entry name" value="DZR"/>
</dbReference>
<dbReference type="Proteomes" id="UP000283630">
    <property type="component" value="Unassembled WGS sequence"/>
</dbReference>
<proteinExistence type="predicted"/>
<feature type="compositionally biased region" description="Acidic residues" evidence="2">
    <location>
        <begin position="204"/>
        <end position="217"/>
    </location>
</feature>
<comment type="caution">
    <text evidence="5">The sequence shown here is derived from an EMBL/GenBank/DDBJ whole genome shotgun (WGS) entry which is preliminary data.</text>
</comment>
<feature type="coiled-coil region" evidence="1">
    <location>
        <begin position="65"/>
        <end position="92"/>
    </location>
</feature>
<dbReference type="InterPro" id="IPR026870">
    <property type="entry name" value="Zinc_ribbon_dom"/>
</dbReference>
<protein>
    <submittedName>
        <fullName evidence="5">Zinc-ribbon domain-containing protein</fullName>
    </submittedName>
</protein>